<dbReference type="Pfam" id="PF13524">
    <property type="entry name" value="Glyco_trans_1_2"/>
    <property type="match status" value="1"/>
</dbReference>
<dbReference type="PANTHER" id="PTHR43861">
    <property type="entry name" value="TRANS-ACONITATE 2-METHYLTRANSFERASE-RELATED"/>
    <property type="match status" value="1"/>
</dbReference>
<feature type="domain" description="Spore protein YkvP/CgeB glycosyl transferase-like" evidence="1">
    <location>
        <begin position="428"/>
        <end position="529"/>
    </location>
</feature>
<dbReference type="InterPro" id="IPR029063">
    <property type="entry name" value="SAM-dependent_MTases_sf"/>
</dbReference>
<evidence type="ECO:0000313" key="2">
    <source>
        <dbReference type="EMBL" id="HGC42787.1"/>
    </source>
</evidence>
<evidence type="ECO:0000259" key="1">
    <source>
        <dbReference type="Pfam" id="PF13524"/>
    </source>
</evidence>
<dbReference type="EMBL" id="DTQM01000116">
    <property type="protein sequence ID" value="HGC42787.1"/>
    <property type="molecule type" value="Genomic_DNA"/>
</dbReference>
<sequence>MSAGASAPYPYPDAYNPDLLERIPLWSRRVLDIGCGTGALGARFKQRNPAAQVIGIETDAGAAARAKTRLDQVFVGDIEALSFPDALKGTFDCLIYGDVLEHLRDPWALLRRHAALLAPQGVLLACVPNVEHWSFVARLLQGRWAYEETGLFDRTHLRWFSAETLRRALTEAGLVPLDSAPRVFEPEQGQRFILAITPALQALGVTPEEYARRALPLQYIWRARPSPPERLTVFSTMLKPVGGVSHVRVIEPMRGLATDPEIRAGLADLRTLAAQASEEPSIVILHRPALIGEGGLASLRPLIQKGYLLVCEFDDHPDYIPVLQQRPMYNFSAVHAIQTTTPVLAEVLRATNPEVAVFPNAVSELREPVNFADPSRLTLFFAGINREADWPALLPALNRVAAEAGPRLQVKVLHDRGFFAALATPHKSFSPMLDYPAYLVALAQAEISFMPLQDTLFNRCKSDLKFIEAAAAGVAALASDTVYAGSIADGETGMIFRDPQELEMKLRAMLADPAMTQSLALRARAEVARARMLASQILPRIAWYRDLWQRRESLHAALLARVPELALPPPGL</sequence>
<keyword evidence="2" id="KW-0808">Transferase</keyword>
<dbReference type="SUPFAM" id="SSF53335">
    <property type="entry name" value="S-adenosyl-L-methionine-dependent methyltransferases"/>
    <property type="match status" value="1"/>
</dbReference>
<dbReference type="GO" id="GO:0032259">
    <property type="term" value="P:methylation"/>
    <property type="evidence" value="ECO:0007669"/>
    <property type="project" value="UniProtKB-KW"/>
</dbReference>
<dbReference type="Gene3D" id="3.40.50.150">
    <property type="entry name" value="Vaccinia Virus protein VP39"/>
    <property type="match status" value="1"/>
</dbReference>
<dbReference type="CDD" id="cd02440">
    <property type="entry name" value="AdoMet_MTases"/>
    <property type="match status" value="1"/>
</dbReference>
<reference evidence="2" key="1">
    <citation type="journal article" date="2020" name="mSystems">
        <title>Genome- and Community-Level Interaction Insights into Carbon Utilization and Element Cycling Functions of Hydrothermarchaeota in Hydrothermal Sediment.</title>
        <authorList>
            <person name="Zhou Z."/>
            <person name="Liu Y."/>
            <person name="Xu W."/>
            <person name="Pan J."/>
            <person name="Luo Z.H."/>
            <person name="Li M."/>
        </authorList>
    </citation>
    <scope>NUCLEOTIDE SEQUENCE</scope>
    <source>
        <strain evidence="2">SpSt-997</strain>
    </source>
</reference>
<dbReference type="SUPFAM" id="SSF53756">
    <property type="entry name" value="UDP-Glycosyltransferase/glycogen phosphorylase"/>
    <property type="match status" value="1"/>
</dbReference>
<gene>
    <name evidence="2" type="ORF">ENY07_06155</name>
</gene>
<dbReference type="InterPro" id="IPR055259">
    <property type="entry name" value="YkvP/CgeB_Glyco_trans-like"/>
</dbReference>
<comment type="caution">
    <text evidence="2">The sequence shown here is derived from an EMBL/GenBank/DDBJ whole genome shotgun (WGS) entry which is preliminary data.</text>
</comment>
<dbReference type="Pfam" id="PF13489">
    <property type="entry name" value="Methyltransf_23"/>
    <property type="match status" value="1"/>
</dbReference>
<organism evidence="2">
    <name type="scientific">Acidicaldus sp</name>
    <dbReference type="NCBI Taxonomy" id="1872105"/>
    <lineage>
        <taxon>Bacteria</taxon>
        <taxon>Pseudomonadati</taxon>
        <taxon>Pseudomonadota</taxon>
        <taxon>Alphaproteobacteria</taxon>
        <taxon>Acetobacterales</taxon>
        <taxon>Acetobacteraceae</taxon>
        <taxon>Acidicaldus</taxon>
    </lineage>
</organism>
<dbReference type="AlphaFoldDB" id="A0A8J4M5K1"/>
<dbReference type="GO" id="GO:0008168">
    <property type="term" value="F:methyltransferase activity"/>
    <property type="evidence" value="ECO:0007669"/>
    <property type="project" value="UniProtKB-KW"/>
</dbReference>
<name>A0A8J4M5K1_9PROT</name>
<dbReference type="Gene3D" id="3.40.50.2000">
    <property type="entry name" value="Glycogen Phosphorylase B"/>
    <property type="match status" value="1"/>
</dbReference>
<keyword evidence="2" id="KW-0489">Methyltransferase</keyword>
<proteinExistence type="predicted"/>
<protein>
    <submittedName>
        <fullName evidence="2">Class I SAM-dependent methyltransferase</fullName>
    </submittedName>
</protein>
<accession>A0A8J4M5K1</accession>